<dbReference type="PANTHER" id="PTHR47756">
    <property type="entry name" value="BLL6612 PROTEIN-RELATED"/>
    <property type="match status" value="1"/>
</dbReference>
<dbReference type="EMBL" id="BAAAMR010000059">
    <property type="protein sequence ID" value="GAA2152276.1"/>
    <property type="molecule type" value="Genomic_DNA"/>
</dbReference>
<evidence type="ECO:0000313" key="2">
    <source>
        <dbReference type="EMBL" id="GAA2152276.1"/>
    </source>
</evidence>
<evidence type="ECO:0000313" key="3">
    <source>
        <dbReference type="Proteomes" id="UP001501020"/>
    </source>
</evidence>
<accession>A0ABN3A1Y9</accession>
<dbReference type="RefSeq" id="WP_344273887.1">
    <property type="nucleotide sequence ID" value="NZ_BAAAMR010000059.1"/>
</dbReference>
<name>A0ABN3A1Y9_9ACTN</name>
<dbReference type="Proteomes" id="UP001501020">
    <property type="component" value="Unassembled WGS sequence"/>
</dbReference>
<dbReference type="InterPro" id="IPR013325">
    <property type="entry name" value="RNA_pol_sigma_r2"/>
</dbReference>
<sequence length="91" mass="9724">MGLSVDGLGRVDLDGVYRAEYGRCVATLTRLLGDIGLAEEAVQDAFATAVQKWDRTPPNPGAWIVTTARNRAIDRCAGNPPARPATPRPCC</sequence>
<dbReference type="PANTHER" id="PTHR47756:SF2">
    <property type="entry name" value="BLL6612 PROTEIN"/>
    <property type="match status" value="1"/>
</dbReference>
<gene>
    <name evidence="2" type="ORF">GCM10009727_57830</name>
</gene>
<organism evidence="2 3">
    <name type="scientific">Actinomadura napierensis</name>
    <dbReference type="NCBI Taxonomy" id="267854"/>
    <lineage>
        <taxon>Bacteria</taxon>
        <taxon>Bacillati</taxon>
        <taxon>Actinomycetota</taxon>
        <taxon>Actinomycetes</taxon>
        <taxon>Streptosporangiales</taxon>
        <taxon>Thermomonosporaceae</taxon>
        <taxon>Actinomadura</taxon>
    </lineage>
</organism>
<dbReference type="Pfam" id="PF04542">
    <property type="entry name" value="Sigma70_r2"/>
    <property type="match status" value="1"/>
</dbReference>
<evidence type="ECO:0000259" key="1">
    <source>
        <dbReference type="Pfam" id="PF04542"/>
    </source>
</evidence>
<protein>
    <recommendedName>
        <fullName evidence="1">RNA polymerase sigma-70 region 2 domain-containing protein</fullName>
    </recommendedName>
</protein>
<dbReference type="Gene3D" id="1.10.1740.10">
    <property type="match status" value="1"/>
</dbReference>
<comment type="caution">
    <text evidence="2">The sequence shown here is derived from an EMBL/GenBank/DDBJ whole genome shotgun (WGS) entry which is preliminary data.</text>
</comment>
<reference evidence="2 3" key="1">
    <citation type="journal article" date="2019" name="Int. J. Syst. Evol. Microbiol.">
        <title>The Global Catalogue of Microorganisms (GCM) 10K type strain sequencing project: providing services to taxonomists for standard genome sequencing and annotation.</title>
        <authorList>
            <consortium name="The Broad Institute Genomics Platform"/>
            <consortium name="The Broad Institute Genome Sequencing Center for Infectious Disease"/>
            <person name="Wu L."/>
            <person name="Ma J."/>
        </authorList>
    </citation>
    <scope>NUCLEOTIDE SEQUENCE [LARGE SCALE GENOMIC DNA]</scope>
    <source>
        <strain evidence="2 3">JCM 13850</strain>
    </source>
</reference>
<dbReference type="SUPFAM" id="SSF88946">
    <property type="entry name" value="Sigma2 domain of RNA polymerase sigma factors"/>
    <property type="match status" value="1"/>
</dbReference>
<dbReference type="InterPro" id="IPR007627">
    <property type="entry name" value="RNA_pol_sigma70_r2"/>
</dbReference>
<feature type="domain" description="RNA polymerase sigma-70 region 2" evidence="1">
    <location>
        <begin position="17"/>
        <end position="76"/>
    </location>
</feature>
<proteinExistence type="predicted"/>
<keyword evidence="3" id="KW-1185">Reference proteome</keyword>